<proteinExistence type="predicted"/>
<evidence type="ECO:0000313" key="2">
    <source>
        <dbReference type="Proteomes" id="UP000000492"/>
    </source>
</evidence>
<keyword evidence="2" id="KW-1185">Reference proteome</keyword>
<sequence>MTMTTDHRPLVGPKHSDGLARIVTVPEKREYLQAQFLGEEPATVPPVLTMELR</sequence>
<organism evidence="1 2">
    <name type="scientific">Corynebacterium resistens (strain DSM 45100 / JCM 12819 / GTC 2026 / SICGH 158)</name>
    <dbReference type="NCBI Taxonomy" id="662755"/>
    <lineage>
        <taxon>Bacteria</taxon>
        <taxon>Bacillati</taxon>
        <taxon>Actinomycetota</taxon>
        <taxon>Actinomycetes</taxon>
        <taxon>Mycobacteriales</taxon>
        <taxon>Corynebacteriaceae</taxon>
        <taxon>Corynebacterium</taxon>
    </lineage>
</organism>
<dbReference type="EMBL" id="CP002857">
    <property type="protein sequence ID" value="AEI10124.1"/>
    <property type="molecule type" value="Genomic_DNA"/>
</dbReference>
<gene>
    <name evidence="1" type="ordered locus">CRES_1772</name>
</gene>
<dbReference type="eggNOG" id="ENOG5031IVW">
    <property type="taxonomic scope" value="Bacteria"/>
</dbReference>
<dbReference type="AlphaFoldDB" id="F8E1H2"/>
<name>F8E1H2_CORRG</name>
<dbReference type="HOGENOM" id="CLU_3060647_0_0_11"/>
<dbReference type="STRING" id="662755.CRES_1772"/>
<dbReference type="Proteomes" id="UP000000492">
    <property type="component" value="Chromosome"/>
</dbReference>
<protein>
    <submittedName>
        <fullName evidence="1">Uncharacterized protein</fullName>
    </submittedName>
</protein>
<reference evidence="1 2" key="1">
    <citation type="journal article" date="2012" name="BMC Genomics">
        <title>Complete genome sequence, lifestyle, and multi-drug resistance of the human pathogen Corynebacterium resistens DSM 45100 isolated from blood samples of a leukemia patient.</title>
        <authorList>
            <person name="Schroder J."/>
            <person name="Maus I."/>
            <person name="Meyer K."/>
            <person name="Wordemann S."/>
            <person name="Blom J."/>
            <person name="Jaenicke S."/>
            <person name="Schneider J."/>
            <person name="Trost E."/>
            <person name="Tauch A."/>
        </authorList>
    </citation>
    <scope>NUCLEOTIDE SEQUENCE [LARGE SCALE GENOMIC DNA]</scope>
    <source>
        <strain evidence="2">DSM 45100 / JCM 12819 / CCUG 50093 / GTC 2026 / SICGH 158</strain>
    </source>
</reference>
<dbReference type="KEGG" id="crd:CRES_1772"/>
<evidence type="ECO:0000313" key="1">
    <source>
        <dbReference type="EMBL" id="AEI10124.1"/>
    </source>
</evidence>
<accession>F8E1H2</accession>